<accession>A0ABV9HD42</accession>
<evidence type="ECO:0000256" key="1">
    <source>
        <dbReference type="ARBA" id="ARBA00006484"/>
    </source>
</evidence>
<dbReference type="EMBL" id="JBHSFI010000003">
    <property type="protein sequence ID" value="MFC4627687.1"/>
    <property type="molecule type" value="Genomic_DNA"/>
</dbReference>
<dbReference type="Pfam" id="PF00106">
    <property type="entry name" value="adh_short"/>
    <property type="match status" value="1"/>
</dbReference>
<dbReference type="PANTHER" id="PTHR44169:SF6">
    <property type="entry name" value="NADPH-DEPENDENT 1-ACYLDIHYDROXYACETONE PHOSPHATE REDUCTASE"/>
    <property type="match status" value="1"/>
</dbReference>
<dbReference type="NCBIfam" id="NF004826">
    <property type="entry name" value="PRK06182.1"/>
    <property type="match status" value="1"/>
</dbReference>
<dbReference type="PRINTS" id="PR00080">
    <property type="entry name" value="SDRFAMILY"/>
</dbReference>
<dbReference type="PRINTS" id="PR00081">
    <property type="entry name" value="GDHRDH"/>
</dbReference>
<evidence type="ECO:0000256" key="3">
    <source>
        <dbReference type="RuleBase" id="RU000363"/>
    </source>
</evidence>
<evidence type="ECO:0000313" key="4">
    <source>
        <dbReference type="EMBL" id="MFC4627687.1"/>
    </source>
</evidence>
<proteinExistence type="inferred from homology"/>
<comment type="similarity">
    <text evidence="1 3">Belongs to the short-chain dehydrogenases/reductases (SDR) family.</text>
</comment>
<organism evidence="4 5">
    <name type="scientific">Promicromonospora alba</name>
    <dbReference type="NCBI Taxonomy" id="1616110"/>
    <lineage>
        <taxon>Bacteria</taxon>
        <taxon>Bacillati</taxon>
        <taxon>Actinomycetota</taxon>
        <taxon>Actinomycetes</taxon>
        <taxon>Micrococcales</taxon>
        <taxon>Promicromonosporaceae</taxon>
        <taxon>Promicromonospora</taxon>
    </lineage>
</organism>
<evidence type="ECO:0000256" key="2">
    <source>
        <dbReference type="ARBA" id="ARBA00023002"/>
    </source>
</evidence>
<name>A0ABV9HD42_9MICO</name>
<dbReference type="RefSeq" id="WP_377133064.1">
    <property type="nucleotide sequence ID" value="NZ_JBHSFI010000003.1"/>
</dbReference>
<dbReference type="PANTHER" id="PTHR44169">
    <property type="entry name" value="NADPH-DEPENDENT 1-ACYLDIHYDROXYACETONE PHOSPHATE REDUCTASE"/>
    <property type="match status" value="1"/>
</dbReference>
<evidence type="ECO:0000313" key="5">
    <source>
        <dbReference type="Proteomes" id="UP001596011"/>
    </source>
</evidence>
<dbReference type="Proteomes" id="UP001596011">
    <property type="component" value="Unassembled WGS sequence"/>
</dbReference>
<comment type="caution">
    <text evidence="4">The sequence shown here is derived from an EMBL/GenBank/DDBJ whole genome shotgun (WGS) entry which is preliminary data.</text>
</comment>
<sequence>MKVCLVTGASSGIGLATALDLLGAGYVVYGAARRVERMDVVRAAGGHVVPTDLRDPDDLDRLVETVVAEQGRIDVLVSNAGTVLHGAVEDVPLGTAREYLDLNLLAPARLAQLVLPHMRAQGSGTIVNVSSVAGEIAMPLGGWYYAAKHGLEALSDTLRMEVGHFGIDVVIIQPGIIRTEFGDHAADQLREFSGEGAYQDMAGVMAGRMGSGPDQQGSEATVVAEVVRQAIEADRPETRYAVGLMAEDLLRLGRTLPDRAFDEMILRSVR</sequence>
<dbReference type="SUPFAM" id="SSF51735">
    <property type="entry name" value="NAD(P)-binding Rossmann-fold domains"/>
    <property type="match status" value="1"/>
</dbReference>
<dbReference type="Gene3D" id="3.40.50.720">
    <property type="entry name" value="NAD(P)-binding Rossmann-like Domain"/>
    <property type="match status" value="1"/>
</dbReference>
<keyword evidence="5" id="KW-1185">Reference proteome</keyword>
<keyword evidence="2" id="KW-0560">Oxidoreductase</keyword>
<dbReference type="InterPro" id="IPR002347">
    <property type="entry name" value="SDR_fam"/>
</dbReference>
<dbReference type="InterPro" id="IPR036291">
    <property type="entry name" value="NAD(P)-bd_dom_sf"/>
</dbReference>
<gene>
    <name evidence="4" type="ORF">ACFO6V_05530</name>
</gene>
<dbReference type="CDD" id="cd05374">
    <property type="entry name" value="17beta-HSD-like_SDR_c"/>
    <property type="match status" value="1"/>
</dbReference>
<reference evidence="5" key="1">
    <citation type="journal article" date="2019" name="Int. J. Syst. Evol. Microbiol.">
        <title>The Global Catalogue of Microorganisms (GCM) 10K type strain sequencing project: providing services to taxonomists for standard genome sequencing and annotation.</title>
        <authorList>
            <consortium name="The Broad Institute Genomics Platform"/>
            <consortium name="The Broad Institute Genome Sequencing Center for Infectious Disease"/>
            <person name="Wu L."/>
            <person name="Ma J."/>
        </authorList>
    </citation>
    <scope>NUCLEOTIDE SEQUENCE [LARGE SCALE GENOMIC DNA]</scope>
    <source>
        <strain evidence="5">CCUG 42722</strain>
    </source>
</reference>
<protein>
    <submittedName>
        <fullName evidence="4">Oxidoreductase</fullName>
    </submittedName>
</protein>